<evidence type="ECO:0000313" key="14">
    <source>
        <dbReference type="EMBL" id="CCG99198.1"/>
    </source>
</evidence>
<feature type="domain" description="4Fe-4S ferredoxin-type" evidence="13">
    <location>
        <begin position="65"/>
        <end position="96"/>
    </location>
</feature>
<dbReference type="GO" id="GO:0046872">
    <property type="term" value="F:metal ion binding"/>
    <property type="evidence" value="ECO:0007669"/>
    <property type="project" value="UniProtKB-KW"/>
</dbReference>
<dbReference type="eggNOG" id="COG1143">
    <property type="taxonomic scope" value="Bacteria"/>
</dbReference>
<evidence type="ECO:0000256" key="12">
    <source>
        <dbReference type="SAM" id="MobiDB-lite"/>
    </source>
</evidence>
<evidence type="ECO:0000256" key="8">
    <source>
        <dbReference type="ARBA" id="ARBA00023014"/>
    </source>
</evidence>
<dbReference type="PRINTS" id="PR01217">
    <property type="entry name" value="PRICHEXTENSN"/>
</dbReference>
<gene>
    <name evidence="14" type="primary">ndhI</name>
    <name evidence="14" type="ORF">FAES_1188</name>
</gene>
<evidence type="ECO:0000256" key="9">
    <source>
        <dbReference type="ARBA" id="ARBA00023027"/>
    </source>
</evidence>
<evidence type="ECO:0000256" key="3">
    <source>
        <dbReference type="ARBA" id="ARBA00022719"/>
    </source>
</evidence>
<dbReference type="GO" id="GO:0016651">
    <property type="term" value="F:oxidoreductase activity, acting on NAD(P)H"/>
    <property type="evidence" value="ECO:0007669"/>
    <property type="project" value="InterPro"/>
</dbReference>
<dbReference type="GO" id="GO:0051539">
    <property type="term" value="F:4 iron, 4 sulfur cluster binding"/>
    <property type="evidence" value="ECO:0007669"/>
    <property type="project" value="UniProtKB-KW"/>
</dbReference>
<keyword evidence="2" id="KW-0004">4Fe-4S</keyword>
<dbReference type="Gene3D" id="3.30.70.3270">
    <property type="match status" value="1"/>
</dbReference>
<dbReference type="EMBL" id="HE796683">
    <property type="protein sequence ID" value="CCG99198.1"/>
    <property type="molecule type" value="Genomic_DNA"/>
</dbReference>
<proteinExistence type="predicted"/>
<dbReference type="PROSITE" id="PS00198">
    <property type="entry name" value="4FE4S_FER_1"/>
    <property type="match status" value="1"/>
</dbReference>
<feature type="compositionally biased region" description="Low complexity" evidence="12">
    <location>
        <begin position="420"/>
        <end position="446"/>
    </location>
</feature>
<keyword evidence="4" id="KW-0479">Metal-binding</keyword>
<dbReference type="Proteomes" id="UP000011058">
    <property type="component" value="Chromosome"/>
</dbReference>
<feature type="domain" description="4Fe-4S ferredoxin-type" evidence="13">
    <location>
        <begin position="116"/>
        <end position="145"/>
    </location>
</feature>
<keyword evidence="5" id="KW-0677">Repeat</keyword>
<feature type="compositionally biased region" description="Pro residues" evidence="12">
    <location>
        <begin position="295"/>
        <end position="310"/>
    </location>
</feature>
<evidence type="ECO:0000256" key="1">
    <source>
        <dbReference type="ARBA" id="ARBA00022475"/>
    </source>
</evidence>
<keyword evidence="10" id="KW-0830">Ubiquinone</keyword>
<dbReference type="EC" id="1.6.5.3" evidence="14"/>
<dbReference type="KEGG" id="fae:FAES_1188"/>
<evidence type="ECO:0000256" key="11">
    <source>
        <dbReference type="ARBA" id="ARBA00023136"/>
    </source>
</evidence>
<name>I0K4Z5_9BACT</name>
<dbReference type="InterPro" id="IPR017896">
    <property type="entry name" value="4Fe4S_Fe-S-bd"/>
</dbReference>
<keyword evidence="14" id="KW-0560">Oxidoreductase</keyword>
<evidence type="ECO:0000259" key="13">
    <source>
        <dbReference type="PROSITE" id="PS51379"/>
    </source>
</evidence>
<evidence type="ECO:0000256" key="10">
    <source>
        <dbReference type="ARBA" id="ARBA00023075"/>
    </source>
</evidence>
<evidence type="ECO:0000256" key="4">
    <source>
        <dbReference type="ARBA" id="ARBA00022723"/>
    </source>
</evidence>
<keyword evidence="8" id="KW-0411">Iron-sulfur</keyword>
<dbReference type="PROSITE" id="PS51379">
    <property type="entry name" value="4FE4S_FER_2"/>
    <property type="match status" value="2"/>
</dbReference>
<dbReference type="GO" id="GO:0016020">
    <property type="term" value="C:membrane"/>
    <property type="evidence" value="ECO:0007669"/>
    <property type="project" value="InterPro"/>
</dbReference>
<keyword evidence="7" id="KW-0408">Iron</keyword>
<protein>
    <submittedName>
        <fullName evidence="14">NADH dehydrogenase I subunit I</fullName>
        <ecNumber evidence="14">1.6.5.3</ecNumber>
    </submittedName>
</protein>
<feature type="compositionally biased region" description="Low complexity" evidence="12">
    <location>
        <begin position="279"/>
        <end position="288"/>
    </location>
</feature>
<feature type="region of interest" description="Disordered" evidence="12">
    <location>
        <begin position="199"/>
        <end position="462"/>
    </location>
</feature>
<keyword evidence="6" id="KW-1278">Translocase</keyword>
<feature type="compositionally biased region" description="Low complexity" evidence="12">
    <location>
        <begin position="362"/>
        <end position="387"/>
    </location>
</feature>
<dbReference type="eggNOG" id="COG5373">
    <property type="taxonomic scope" value="Bacteria"/>
</dbReference>
<evidence type="ECO:0000313" key="15">
    <source>
        <dbReference type="Proteomes" id="UP000011058"/>
    </source>
</evidence>
<dbReference type="InterPro" id="IPR017900">
    <property type="entry name" value="4Fe4S_Fe_S_CS"/>
</dbReference>
<dbReference type="RefSeq" id="WP_015330298.1">
    <property type="nucleotide sequence ID" value="NC_020054.1"/>
</dbReference>
<evidence type="ECO:0000256" key="5">
    <source>
        <dbReference type="ARBA" id="ARBA00022737"/>
    </source>
</evidence>
<evidence type="ECO:0000256" key="2">
    <source>
        <dbReference type="ARBA" id="ARBA00022485"/>
    </source>
</evidence>
<dbReference type="InterPro" id="IPR010226">
    <property type="entry name" value="NADH_quinone_OxRdtase_chainI"/>
</dbReference>
<dbReference type="PANTHER" id="PTHR10849:SF24">
    <property type="entry name" value="NADH-QUINONE OXIDOREDUCTASE SUBUNIT I 2"/>
    <property type="match status" value="1"/>
</dbReference>
<dbReference type="PATRIC" id="fig|1166018.3.peg.2909"/>
<feature type="compositionally biased region" description="Low complexity" evidence="12">
    <location>
        <begin position="262"/>
        <end position="272"/>
    </location>
</feature>
<keyword evidence="1" id="KW-1003">Cell membrane</keyword>
<reference evidence="14 15" key="1">
    <citation type="journal article" date="2012" name="J. Bacteriol.">
        <title>Genome Sequence of Fibrella aestuarina BUZ 2T, a Filamentous Marine Bacterium.</title>
        <authorList>
            <person name="Filippini M."/>
            <person name="Qi W."/>
            <person name="Blom J."/>
            <person name="Goesmann A."/>
            <person name="Smits T.H."/>
            <person name="Bagheri H.C."/>
        </authorList>
    </citation>
    <scope>NUCLEOTIDE SEQUENCE [LARGE SCALE GENOMIC DNA]</scope>
    <source>
        <strain evidence="15">BUZ 2T</strain>
    </source>
</reference>
<evidence type="ECO:0000256" key="7">
    <source>
        <dbReference type="ARBA" id="ARBA00023004"/>
    </source>
</evidence>
<accession>I0K4Z5</accession>
<sequence length="462" mass="49022">MAYFEDIRDGIKTTWKGLSLTMRHLREATRRRQPLGVEGNNYFEQATGLVTVQYPHEKMPIPDNGRYRLHNEMDDCIVCDKCAKICPVDCITIDPIKATGEVGRASDGSPIRLYAAKFDIDMAKCCYCGLCTVVCPTECLTMEKTFDYSTYELSQLNYAFANLTPEQADEKRALYEQYVQEKEAAKAVKPVAPVAEPAAEAKPAFRPGMKPASKPAAETATPAPTADVPNVPEATEPAVAPTADVPAKPRPAFRPGMKPKPATEAVAPAETPVVPPTEPAAETPAAPTSADVAPKPKPAFRPTMKPPVAKPEPIEETPTADATPAEAEAIAMQDVAEQPGVTEPIAEALPEPTPAPKPRPAFKPTMKPAAKPIADAPATPEPVAETPSNAATPDVPAKPKPAFRPTMKPAKPAAPPTADVPPAAEPASSDTPAPSAADDASSTDSPTPKPKPAFRPTMKPKQ</sequence>
<feature type="compositionally biased region" description="Pro residues" evidence="12">
    <location>
        <begin position="351"/>
        <end position="361"/>
    </location>
</feature>
<organism evidence="14 15">
    <name type="scientific">Fibrella aestuarina BUZ 2</name>
    <dbReference type="NCBI Taxonomy" id="1166018"/>
    <lineage>
        <taxon>Bacteria</taxon>
        <taxon>Pseudomonadati</taxon>
        <taxon>Bacteroidota</taxon>
        <taxon>Cytophagia</taxon>
        <taxon>Cytophagales</taxon>
        <taxon>Spirosomataceae</taxon>
        <taxon>Fibrella</taxon>
    </lineage>
</organism>
<evidence type="ECO:0000256" key="6">
    <source>
        <dbReference type="ARBA" id="ARBA00022967"/>
    </source>
</evidence>
<dbReference type="HOGENOM" id="CLU_047379_0_0_10"/>
<keyword evidence="3" id="KW-0874">Quinone</keyword>
<feature type="compositionally biased region" description="Low complexity" evidence="12">
    <location>
        <begin position="211"/>
        <end position="246"/>
    </location>
</feature>
<dbReference type="GO" id="GO:0048038">
    <property type="term" value="F:quinone binding"/>
    <property type="evidence" value="ECO:0007669"/>
    <property type="project" value="UniProtKB-KW"/>
</dbReference>
<dbReference type="AlphaFoldDB" id="I0K4Z5"/>
<dbReference type="Pfam" id="PF12838">
    <property type="entry name" value="Fer4_7"/>
    <property type="match status" value="1"/>
</dbReference>
<keyword evidence="11" id="KW-0472">Membrane</keyword>
<keyword evidence="15" id="KW-1185">Reference proteome</keyword>
<dbReference type="SUPFAM" id="SSF54862">
    <property type="entry name" value="4Fe-4S ferredoxins"/>
    <property type="match status" value="1"/>
</dbReference>
<dbReference type="PANTHER" id="PTHR10849">
    <property type="entry name" value="NADH DEHYDROGENASE UBIQUINONE IRON-SULFUR PROTEIN 8, MITOCHONDRIAL"/>
    <property type="match status" value="1"/>
</dbReference>
<feature type="compositionally biased region" description="Low complexity" evidence="12">
    <location>
        <begin position="316"/>
        <end position="331"/>
    </location>
</feature>
<keyword evidence="9" id="KW-0520">NAD</keyword>
<dbReference type="OrthoDB" id="9808559at2"/>
<dbReference type="STRING" id="1166018.FAES_1188"/>